<organism evidence="2 3">
    <name type="scientific">Streptomyces pseudovenezuelae</name>
    <dbReference type="NCBI Taxonomy" id="67350"/>
    <lineage>
        <taxon>Bacteria</taxon>
        <taxon>Bacillati</taxon>
        <taxon>Actinomycetota</taxon>
        <taxon>Actinomycetes</taxon>
        <taxon>Kitasatosporales</taxon>
        <taxon>Streptomycetaceae</taxon>
        <taxon>Streptomyces</taxon>
        <taxon>Streptomyces aurantiacus group</taxon>
    </lineage>
</organism>
<dbReference type="PANTHER" id="PTHR46696:SF1">
    <property type="entry name" value="CYTOCHROME P450 YJIB-RELATED"/>
    <property type="match status" value="1"/>
</dbReference>
<comment type="similarity">
    <text evidence="1">Belongs to the cytochrome P450 family.</text>
</comment>
<gene>
    <name evidence="2" type="ORF">M2283_007007</name>
</gene>
<dbReference type="Proteomes" id="UP001160499">
    <property type="component" value="Unassembled WGS sequence"/>
</dbReference>
<evidence type="ECO:0000256" key="1">
    <source>
        <dbReference type="ARBA" id="ARBA00010617"/>
    </source>
</evidence>
<dbReference type="RefSeq" id="WP_280880467.1">
    <property type="nucleotide sequence ID" value="NZ_JARXVH010000013.1"/>
</dbReference>
<evidence type="ECO:0000313" key="2">
    <source>
        <dbReference type="EMBL" id="MDH6219668.1"/>
    </source>
</evidence>
<evidence type="ECO:0000313" key="3">
    <source>
        <dbReference type="Proteomes" id="UP001160499"/>
    </source>
</evidence>
<sequence>MSVHDLAWRDAHHDFAASGLPAFRPQVQERLYDFYEELRNTDELFWDRHLSAWIATGHAVVSSATGNPALSSVCCPDLEAVSEELRPLAQVLSRQMLYSDAPDHSRLRGLISKAFSPRAVETLRARILEAVDRIINEVAPTGGWTSSRTSPARCR</sequence>
<proteinExistence type="inferred from homology"/>
<dbReference type="EMBL" id="JARXVH010000013">
    <property type="protein sequence ID" value="MDH6219668.1"/>
    <property type="molecule type" value="Genomic_DNA"/>
</dbReference>
<dbReference type="SUPFAM" id="SSF48264">
    <property type="entry name" value="Cytochrome P450"/>
    <property type="match status" value="1"/>
</dbReference>
<dbReference type="InterPro" id="IPR036396">
    <property type="entry name" value="Cyt_P450_sf"/>
</dbReference>
<accession>A0ABT6LTN3</accession>
<name>A0ABT6LTN3_9ACTN</name>
<protein>
    <submittedName>
        <fullName evidence="2">Cytochrome P450</fullName>
    </submittedName>
</protein>
<dbReference type="Gene3D" id="1.10.630.10">
    <property type="entry name" value="Cytochrome P450"/>
    <property type="match status" value="1"/>
</dbReference>
<reference evidence="2 3" key="1">
    <citation type="submission" date="2023-04" db="EMBL/GenBank/DDBJ databases">
        <title>Forest soil microbial communities from Buena Vista Peninsula, Colon Province, Panama.</title>
        <authorList>
            <person name="Bouskill N."/>
        </authorList>
    </citation>
    <scope>NUCLEOTIDE SEQUENCE [LARGE SCALE GENOMIC DNA]</scope>
    <source>
        <strain evidence="2 3">GGS1</strain>
    </source>
</reference>
<dbReference type="PANTHER" id="PTHR46696">
    <property type="entry name" value="P450, PUTATIVE (EUROFUNG)-RELATED"/>
    <property type="match status" value="1"/>
</dbReference>
<comment type="caution">
    <text evidence="2">The sequence shown here is derived from an EMBL/GenBank/DDBJ whole genome shotgun (WGS) entry which is preliminary data.</text>
</comment>
<keyword evidence="3" id="KW-1185">Reference proteome</keyword>